<reference evidence="1" key="1">
    <citation type="submission" date="2014-07" db="EMBL/GenBank/DDBJ databases">
        <title>Identification of a novel salt tolerance gene in wild soybean by whole-genome sequencing.</title>
        <authorList>
            <person name="Lam H.-M."/>
            <person name="Qi X."/>
            <person name="Li M.-W."/>
            <person name="Liu X."/>
            <person name="Xie M."/>
            <person name="Ni M."/>
            <person name="Xu X."/>
        </authorList>
    </citation>
    <scope>NUCLEOTIDE SEQUENCE [LARGE SCALE GENOMIC DNA]</scope>
    <source>
        <tissue evidence="1">Root</tissue>
    </source>
</reference>
<gene>
    <name evidence="1" type="ORF">glysoja_046847</name>
</gene>
<accession>A0A0B2S4R0</accession>
<dbReference type="Proteomes" id="UP000053555">
    <property type="component" value="Unassembled WGS sequence"/>
</dbReference>
<sequence>MVVKEKVSVHQTEDARILFELECPKPVLCATPAKKKKLGS</sequence>
<dbReference type="EMBL" id="KN644793">
    <property type="protein sequence ID" value="KHN41701.1"/>
    <property type="molecule type" value="Genomic_DNA"/>
</dbReference>
<dbReference type="AlphaFoldDB" id="A0A0B2S4R0"/>
<name>A0A0B2S4R0_GLYSO</name>
<proteinExistence type="predicted"/>
<evidence type="ECO:0000313" key="1">
    <source>
        <dbReference type="EMBL" id="KHN41701.1"/>
    </source>
</evidence>
<organism evidence="1">
    <name type="scientific">Glycine soja</name>
    <name type="common">Wild soybean</name>
    <dbReference type="NCBI Taxonomy" id="3848"/>
    <lineage>
        <taxon>Eukaryota</taxon>
        <taxon>Viridiplantae</taxon>
        <taxon>Streptophyta</taxon>
        <taxon>Embryophyta</taxon>
        <taxon>Tracheophyta</taxon>
        <taxon>Spermatophyta</taxon>
        <taxon>Magnoliopsida</taxon>
        <taxon>eudicotyledons</taxon>
        <taxon>Gunneridae</taxon>
        <taxon>Pentapetalae</taxon>
        <taxon>rosids</taxon>
        <taxon>fabids</taxon>
        <taxon>Fabales</taxon>
        <taxon>Fabaceae</taxon>
        <taxon>Papilionoideae</taxon>
        <taxon>50 kb inversion clade</taxon>
        <taxon>NPAAA clade</taxon>
        <taxon>indigoferoid/millettioid clade</taxon>
        <taxon>Phaseoleae</taxon>
        <taxon>Glycine</taxon>
        <taxon>Glycine subgen. Soja</taxon>
    </lineage>
</organism>
<protein>
    <submittedName>
        <fullName evidence="1">Uncharacterized protein</fullName>
    </submittedName>
</protein>